<evidence type="ECO:0000256" key="2">
    <source>
        <dbReference type="ARBA" id="ARBA00022729"/>
    </source>
</evidence>
<comment type="caution">
    <text evidence="5">The sequence shown here is derived from an EMBL/GenBank/DDBJ whole genome shotgun (WGS) entry which is preliminary data.</text>
</comment>
<dbReference type="GO" id="GO:0042597">
    <property type="term" value="C:periplasmic space"/>
    <property type="evidence" value="ECO:0007669"/>
    <property type="project" value="UniProtKB-SubCell"/>
</dbReference>
<proteinExistence type="predicted"/>
<dbReference type="PANTHER" id="PTHR33376:SF15">
    <property type="entry name" value="BLL6794 PROTEIN"/>
    <property type="match status" value="1"/>
</dbReference>
<dbReference type="Gene3D" id="3.40.190.170">
    <property type="entry name" value="Bacterial extracellular solute-binding protein, family 7"/>
    <property type="match status" value="1"/>
</dbReference>
<organism evidence="5 6">
    <name type="scientific">Ruegeria pomeroyi</name>
    <dbReference type="NCBI Taxonomy" id="89184"/>
    <lineage>
        <taxon>Bacteria</taxon>
        <taxon>Pseudomonadati</taxon>
        <taxon>Pseudomonadota</taxon>
        <taxon>Alphaproteobacteria</taxon>
        <taxon>Rhodobacterales</taxon>
        <taxon>Roseobacteraceae</taxon>
        <taxon>Ruegeria</taxon>
    </lineage>
</organism>
<keyword evidence="2 4" id="KW-0732">Signal</keyword>
<dbReference type="NCBIfam" id="NF037995">
    <property type="entry name" value="TRAP_S1"/>
    <property type="match status" value="1"/>
</dbReference>
<evidence type="ECO:0000256" key="4">
    <source>
        <dbReference type="SAM" id="SignalP"/>
    </source>
</evidence>
<feature type="signal peptide" evidence="4">
    <location>
        <begin position="1"/>
        <end position="24"/>
    </location>
</feature>
<gene>
    <name evidence="5" type="ORF">KBY27_05620</name>
</gene>
<accession>A0A9Q3ZLE6</accession>
<dbReference type="PANTHER" id="PTHR33376">
    <property type="match status" value="1"/>
</dbReference>
<dbReference type="EMBL" id="JAGQAF010000003">
    <property type="protein sequence ID" value="MCE8536925.1"/>
    <property type="molecule type" value="Genomic_DNA"/>
</dbReference>
<dbReference type="RefSeq" id="WP_234218744.1">
    <property type="nucleotide sequence ID" value="NZ_JAGQAF010000003.1"/>
</dbReference>
<dbReference type="CDD" id="cd13665">
    <property type="entry name" value="PBP2_TRAP_Dctp3_4"/>
    <property type="match status" value="1"/>
</dbReference>
<evidence type="ECO:0000313" key="5">
    <source>
        <dbReference type="EMBL" id="MCE8536925.1"/>
    </source>
</evidence>
<comment type="subcellular location">
    <subcellularLocation>
        <location evidence="1">Periplasm</location>
    </subcellularLocation>
</comment>
<dbReference type="GO" id="GO:0055085">
    <property type="term" value="P:transmembrane transport"/>
    <property type="evidence" value="ECO:0007669"/>
    <property type="project" value="InterPro"/>
</dbReference>
<dbReference type="Proteomes" id="UP000813672">
    <property type="component" value="Unassembled WGS sequence"/>
</dbReference>
<protein>
    <submittedName>
        <fullName evidence="5">TRAP transporter substrate-binding protein</fullName>
    </submittedName>
</protein>
<dbReference type="InterPro" id="IPR038404">
    <property type="entry name" value="TRAP_DctP_sf"/>
</dbReference>
<name>A0A9Q3ZLE6_9RHOB</name>
<dbReference type="AlphaFoldDB" id="A0A9Q3ZLE6"/>
<evidence type="ECO:0000313" key="6">
    <source>
        <dbReference type="Proteomes" id="UP000813672"/>
    </source>
</evidence>
<evidence type="ECO:0000256" key="3">
    <source>
        <dbReference type="ARBA" id="ARBA00022764"/>
    </source>
</evidence>
<dbReference type="SUPFAM" id="SSF53850">
    <property type="entry name" value="Periplasmic binding protein-like II"/>
    <property type="match status" value="1"/>
</dbReference>
<reference evidence="5" key="1">
    <citation type="journal article" date="2021" name="Environ. Microbiol.">
        <title>Cryptic niche differentiation of novel sediment ecotypes of Rugeria pomeroyi correlates with nitrate respiration.</title>
        <authorList>
            <person name="Lin X."/>
            <person name="McNichol J."/>
            <person name="Chu X."/>
            <person name="Qian Y."/>
            <person name="Luo H."/>
        </authorList>
    </citation>
    <scope>NUCLEOTIDE SEQUENCE</scope>
    <source>
        <strain evidence="5">SZCCDBB064</strain>
    </source>
</reference>
<dbReference type="Pfam" id="PF03480">
    <property type="entry name" value="DctP"/>
    <property type="match status" value="1"/>
</dbReference>
<evidence type="ECO:0000256" key="1">
    <source>
        <dbReference type="ARBA" id="ARBA00004418"/>
    </source>
</evidence>
<keyword evidence="3" id="KW-0574">Periplasm</keyword>
<dbReference type="InterPro" id="IPR018389">
    <property type="entry name" value="DctP_fam"/>
</dbReference>
<sequence length="350" mass="37500">MITFTKSMLTGAVAATAMMAGAMASAETLTMSSWVPPTHFVHTDFLVPFTEKVAEATEGRVNVVILPAPLASPPQHWELARNGVADITWGNFTYEPERFVSMWFAEFPNAGTNAEAQSRALWRTYEAHLADNAAFEGVKMLAVGMFGGGQLHHGSKTVTSPEDVANVKFRMGGPIQEKLLTSLGAVPVAAPATKAYEMLESGVIDGSLHTMESVVNFRLEDSLEHHTIFPNGFYDATFFVIMNGAKWDGLSDQDKAAIEGIIGEELSAAWGKNFDLQNPAATEKLGAAGHEIVEASPELIAAVDTIYDTMVADWVEAAKAAGVADPQAMLTFYNDTYEALATESAASASN</sequence>
<feature type="chain" id="PRO_5040229395" evidence="4">
    <location>
        <begin position="25"/>
        <end position="350"/>
    </location>
</feature>